<dbReference type="GO" id="GO:0005886">
    <property type="term" value="C:plasma membrane"/>
    <property type="evidence" value="ECO:0007669"/>
    <property type="project" value="UniProtKB-SubCell"/>
</dbReference>
<reference evidence="8 9" key="1">
    <citation type="submission" date="2021-03" db="EMBL/GenBank/DDBJ databases">
        <title>Antimicrobial resistance genes in bacteria isolated from Japanese honey, and their potential for conferring macrolide and lincosamide resistance in the American foulbrood pathogen Paenibacillus larvae.</title>
        <authorList>
            <person name="Okamoto M."/>
            <person name="Kumagai M."/>
            <person name="Kanamori H."/>
            <person name="Takamatsu D."/>
        </authorList>
    </citation>
    <scope>NUCLEOTIDE SEQUENCE [LARGE SCALE GENOMIC DNA]</scope>
    <source>
        <strain evidence="8 9">J41TS12</strain>
    </source>
</reference>
<organism evidence="8 9">
    <name type="scientific">Paenibacillus antibioticophila</name>
    <dbReference type="NCBI Taxonomy" id="1274374"/>
    <lineage>
        <taxon>Bacteria</taxon>
        <taxon>Bacillati</taxon>
        <taxon>Bacillota</taxon>
        <taxon>Bacilli</taxon>
        <taxon>Bacillales</taxon>
        <taxon>Paenibacillaceae</taxon>
        <taxon>Paenibacillus</taxon>
    </lineage>
</organism>
<dbReference type="Pfam" id="PF02322">
    <property type="entry name" value="Cyt_bd_oxida_II"/>
    <property type="match status" value="1"/>
</dbReference>
<keyword evidence="6 7" id="KW-0472">Membrane</keyword>
<evidence type="ECO:0000256" key="4">
    <source>
        <dbReference type="ARBA" id="ARBA00022692"/>
    </source>
</evidence>
<dbReference type="EMBL" id="BORR01000008">
    <property type="protein sequence ID" value="GIO37609.1"/>
    <property type="molecule type" value="Genomic_DNA"/>
</dbReference>
<dbReference type="AlphaFoldDB" id="A0A919XRD6"/>
<evidence type="ECO:0000313" key="9">
    <source>
        <dbReference type="Proteomes" id="UP000681162"/>
    </source>
</evidence>
<sequence length="343" mass="38211">MSYGIIGITILWTFLFGYLIVASVDFGAGFFSYYSKLTGHNNKVHTIIQRYLSPVWEVTNVFLIFFVVGLIGFFPDSAYYYGTALLVPGSLVTVLLALRGAYYAYNTYGSSKEDNITYMAIYGATGLLIPAALSTILAISEGGIILEENGKVVLDWARFLTNPYTWSVIILALVSVLYISAMFLAFYAHKAGDEGAFSVLRTYALSWSGPTILACLFAFFQINRQNPVHFSNMLDMAWMFIASLICFLLAVYFIWKKKNLGWSFLLVILQFGFAWYGYGRSHLPYILYNQISTADSITNDVMAGALIAAFLAGLLVLIPSLILMMRLFLFDAKYVSGSPLKKG</sequence>
<dbReference type="Proteomes" id="UP000681162">
    <property type="component" value="Unassembled WGS sequence"/>
</dbReference>
<feature type="transmembrane region" description="Helical" evidence="7">
    <location>
        <begin position="79"/>
        <end position="98"/>
    </location>
</feature>
<feature type="transmembrane region" description="Helical" evidence="7">
    <location>
        <begin position="200"/>
        <end position="222"/>
    </location>
</feature>
<evidence type="ECO:0000256" key="6">
    <source>
        <dbReference type="ARBA" id="ARBA00023136"/>
    </source>
</evidence>
<comment type="similarity">
    <text evidence="2">Belongs to the cytochrome ubiquinol oxidase subunit 2 family.</text>
</comment>
<evidence type="ECO:0000256" key="2">
    <source>
        <dbReference type="ARBA" id="ARBA00007543"/>
    </source>
</evidence>
<evidence type="ECO:0000256" key="3">
    <source>
        <dbReference type="ARBA" id="ARBA00022475"/>
    </source>
</evidence>
<dbReference type="InterPro" id="IPR003317">
    <property type="entry name" value="Cyt-d_oxidase_su2"/>
</dbReference>
<name>A0A919XRD6_9BACL</name>
<feature type="transmembrane region" description="Helical" evidence="7">
    <location>
        <begin position="166"/>
        <end position="188"/>
    </location>
</feature>
<comment type="subcellular location">
    <subcellularLocation>
        <location evidence="1">Cell membrane</location>
        <topology evidence="1">Multi-pass membrane protein</topology>
    </subcellularLocation>
</comment>
<feature type="transmembrane region" description="Helical" evidence="7">
    <location>
        <begin position="119"/>
        <end position="146"/>
    </location>
</feature>
<feature type="transmembrane region" description="Helical" evidence="7">
    <location>
        <begin position="55"/>
        <end position="73"/>
    </location>
</feature>
<feature type="transmembrane region" description="Helical" evidence="7">
    <location>
        <begin position="6"/>
        <end position="34"/>
    </location>
</feature>
<protein>
    <submittedName>
        <fullName evidence="8">Cytochrome D ubiquinol oxidase subunit II</fullName>
    </submittedName>
</protein>
<dbReference type="RefSeq" id="WP_212939867.1">
    <property type="nucleotide sequence ID" value="NZ_BORR01000008.1"/>
</dbReference>
<keyword evidence="9" id="KW-1185">Reference proteome</keyword>
<feature type="transmembrane region" description="Helical" evidence="7">
    <location>
        <begin position="237"/>
        <end position="255"/>
    </location>
</feature>
<proteinExistence type="inferred from homology"/>
<evidence type="ECO:0000256" key="1">
    <source>
        <dbReference type="ARBA" id="ARBA00004651"/>
    </source>
</evidence>
<accession>A0A919XRD6</accession>
<comment type="caution">
    <text evidence="8">The sequence shown here is derived from an EMBL/GenBank/DDBJ whole genome shotgun (WGS) entry which is preliminary data.</text>
</comment>
<keyword evidence="3" id="KW-1003">Cell membrane</keyword>
<keyword evidence="4 7" id="KW-0812">Transmembrane</keyword>
<keyword evidence="5 7" id="KW-1133">Transmembrane helix</keyword>
<feature type="transmembrane region" description="Helical" evidence="7">
    <location>
        <begin position="260"/>
        <end position="278"/>
    </location>
</feature>
<evidence type="ECO:0000256" key="7">
    <source>
        <dbReference type="SAM" id="Phobius"/>
    </source>
</evidence>
<evidence type="ECO:0000256" key="5">
    <source>
        <dbReference type="ARBA" id="ARBA00022989"/>
    </source>
</evidence>
<feature type="transmembrane region" description="Helical" evidence="7">
    <location>
        <begin position="301"/>
        <end position="324"/>
    </location>
</feature>
<gene>
    <name evidence="8" type="ORF">J41TS12_24700</name>
</gene>
<evidence type="ECO:0000313" key="8">
    <source>
        <dbReference type="EMBL" id="GIO37609.1"/>
    </source>
</evidence>